<reference evidence="5 6" key="1">
    <citation type="journal article" date="2024" name="Appl. Environ. Microbiol.">
        <title>Pontiella agarivorans sp. nov., a novel marine anaerobic bacterium capable of degrading macroalgal polysaccharides and fixing nitrogen.</title>
        <authorList>
            <person name="Liu N."/>
            <person name="Kivenson V."/>
            <person name="Peng X."/>
            <person name="Cui Z."/>
            <person name="Lankiewicz T.S."/>
            <person name="Gosselin K.M."/>
            <person name="English C.J."/>
            <person name="Blair E.M."/>
            <person name="O'Malley M.A."/>
            <person name="Valentine D.L."/>
        </authorList>
    </citation>
    <scope>NUCLEOTIDE SEQUENCE [LARGE SCALE GENOMIC DNA]</scope>
    <source>
        <strain evidence="5 6">NLcol2</strain>
    </source>
</reference>
<evidence type="ECO:0000259" key="3">
    <source>
        <dbReference type="Pfam" id="PF02449"/>
    </source>
</evidence>
<feature type="domain" description="Agarase CBM-like" evidence="4">
    <location>
        <begin position="38"/>
        <end position="218"/>
    </location>
</feature>
<dbReference type="Gene3D" id="3.20.20.80">
    <property type="entry name" value="Glycosidases"/>
    <property type="match status" value="1"/>
</dbReference>
<organism evidence="5 6">
    <name type="scientific">Pontiella agarivorans</name>
    <dbReference type="NCBI Taxonomy" id="3038953"/>
    <lineage>
        <taxon>Bacteria</taxon>
        <taxon>Pseudomonadati</taxon>
        <taxon>Kiritimatiellota</taxon>
        <taxon>Kiritimatiellia</taxon>
        <taxon>Kiritimatiellales</taxon>
        <taxon>Pontiellaceae</taxon>
        <taxon>Pontiella</taxon>
    </lineage>
</organism>
<sequence>MNALFFQGAVAAGFILVTGCANHEAVPAEMTETRVLLDFENETLPESVKGEAVTFELTSGRGAGTGRQALEVVYPVESTYKKVVFEPQEPWDVSDLGDCALAVDIENRSGESVQLFMTLADTNQSVTAHANIAAGESGTFYYDIAGPNTELDLGMTGWPARAAGELRSENPEPFRYAWGARILDPAALKQVGFYQTGILNPRTLVFDNLRIVSNPHGNAAVLHPLVDEFGQYTGEDWPGKIHTEKELLENSKKEINTLANEKGMTGRSRFGGWAEGPKLEATGFFRTEKVSGKWALVDPDGYLFFAAGIANCRMSNTYTVTGVDYENTSDRAGAFVASALRRNMFAWLPERNDPLSDHYGYAGQMHTGPMKHGQTFSFYGANLQRKYGSDYREQWKTVTLDRMLNWGFTCFGNWTDPLFFGNRRVPYFAHAWIGGGHKRVSTGNDYWAPMHDPFDPEFTQSVRNSLTRLDGQIQDDPWCIGIFVENELSWGNENNDASRFGIVIHTLGRDAASCPAKAAFVDLLKTKYTSIDELNHAWDAKSESWDSFAAGFEHAGTLEGGRRSDFSMLSEALAEEYFRIVNRELKQLMPHHLFCGSRFADWGMTPEAVQAAVKHTDVVSYNLYKEGLTDSLRKVLAKMDRPSVIGEYHFGATDRGMFHGGIRTAANQKDRGLKYRNYMMSVIHDPCLVGAHWFQYVDSPTTGRAIDGENYNSGFVSVTDSPYIDLIDSVRELNRNIYTLRFSK</sequence>
<dbReference type="EMBL" id="JARVCO010000002">
    <property type="protein sequence ID" value="MDZ8117699.1"/>
    <property type="molecule type" value="Genomic_DNA"/>
</dbReference>
<protein>
    <submittedName>
        <fullName evidence="5">Beta-galactosidase</fullName>
        <ecNumber evidence="5">3.2.1.23</ecNumber>
    </submittedName>
</protein>
<keyword evidence="2 5" id="KW-0326">Glycosidase</keyword>
<name>A0ABU5MU14_9BACT</name>
<keyword evidence="6" id="KW-1185">Reference proteome</keyword>
<dbReference type="Pfam" id="PF02449">
    <property type="entry name" value="Glyco_hydro_42"/>
    <property type="match status" value="1"/>
</dbReference>
<evidence type="ECO:0000256" key="2">
    <source>
        <dbReference type="ARBA" id="ARBA00023295"/>
    </source>
</evidence>
<proteinExistence type="predicted"/>
<dbReference type="InterPro" id="IPR013529">
    <property type="entry name" value="Glyco_hydro_42_N"/>
</dbReference>
<dbReference type="Proteomes" id="UP001290861">
    <property type="component" value="Unassembled WGS sequence"/>
</dbReference>
<dbReference type="RefSeq" id="WP_322607497.1">
    <property type="nucleotide sequence ID" value="NZ_JARVCO010000002.1"/>
</dbReference>
<dbReference type="GO" id="GO:0004565">
    <property type="term" value="F:beta-galactosidase activity"/>
    <property type="evidence" value="ECO:0007669"/>
    <property type="project" value="UniProtKB-EC"/>
</dbReference>
<comment type="caution">
    <text evidence="5">The sequence shown here is derived from an EMBL/GenBank/DDBJ whole genome shotgun (WGS) entry which is preliminary data.</text>
</comment>
<keyword evidence="1 5" id="KW-0378">Hydrolase</keyword>
<feature type="domain" description="Glycoside hydrolase family 42 N-terminal" evidence="3">
    <location>
        <begin position="516"/>
        <end position="627"/>
    </location>
</feature>
<dbReference type="InterPro" id="IPR017853">
    <property type="entry name" value="GH"/>
</dbReference>
<dbReference type="Gene3D" id="2.60.120.430">
    <property type="entry name" value="Galactose-binding lectin"/>
    <property type="match status" value="1"/>
</dbReference>
<dbReference type="SUPFAM" id="SSF51445">
    <property type="entry name" value="(Trans)glycosidases"/>
    <property type="match status" value="1"/>
</dbReference>
<gene>
    <name evidence="5" type="ORF">P9H32_03595</name>
</gene>
<evidence type="ECO:0000313" key="5">
    <source>
        <dbReference type="EMBL" id="MDZ8117699.1"/>
    </source>
</evidence>
<evidence type="ECO:0000259" key="4">
    <source>
        <dbReference type="Pfam" id="PF17992"/>
    </source>
</evidence>
<dbReference type="EC" id="3.2.1.23" evidence="5"/>
<dbReference type="Pfam" id="PF17992">
    <property type="entry name" value="Agarase_CBM"/>
    <property type="match status" value="1"/>
</dbReference>
<dbReference type="InterPro" id="IPR040669">
    <property type="entry name" value="Agarase_CBM"/>
</dbReference>
<evidence type="ECO:0000313" key="6">
    <source>
        <dbReference type="Proteomes" id="UP001290861"/>
    </source>
</evidence>
<evidence type="ECO:0000256" key="1">
    <source>
        <dbReference type="ARBA" id="ARBA00022801"/>
    </source>
</evidence>
<accession>A0ABU5MU14</accession>